<keyword evidence="4" id="KW-0676">Redox-active center</keyword>
<gene>
    <name evidence="5" type="ORF">C0V82_04055</name>
</gene>
<dbReference type="InterPro" id="IPR013766">
    <property type="entry name" value="Thioredoxin_domain"/>
</dbReference>
<evidence type="ECO:0000313" key="6">
    <source>
        <dbReference type="Proteomes" id="UP000234752"/>
    </source>
</evidence>
<dbReference type="AlphaFoldDB" id="A0A2K9NAC7"/>
<keyword evidence="1" id="KW-0732">Signal</keyword>
<dbReference type="Pfam" id="PF18312">
    <property type="entry name" value="ScsC_N"/>
    <property type="match status" value="1"/>
</dbReference>
<protein>
    <submittedName>
        <fullName evidence="5">Uncharacterized protein</fullName>
    </submittedName>
</protein>
<dbReference type="PANTHER" id="PTHR13887">
    <property type="entry name" value="GLUTATHIONE S-TRANSFERASE KAPPA"/>
    <property type="match status" value="1"/>
</dbReference>
<dbReference type="InterPro" id="IPR041205">
    <property type="entry name" value="ScsC_N"/>
</dbReference>
<dbReference type="EMBL" id="CP025611">
    <property type="protein sequence ID" value="AUN29496.1"/>
    <property type="molecule type" value="Genomic_DNA"/>
</dbReference>
<dbReference type="Proteomes" id="UP000234752">
    <property type="component" value="Chromosome eg_1"/>
</dbReference>
<dbReference type="PROSITE" id="PS51352">
    <property type="entry name" value="THIOREDOXIN_2"/>
    <property type="match status" value="1"/>
</dbReference>
<accession>A0A2K9NAC7</accession>
<dbReference type="PANTHER" id="PTHR13887:SF14">
    <property type="entry name" value="DISULFIDE BOND FORMATION PROTEIN D"/>
    <property type="match status" value="1"/>
</dbReference>
<dbReference type="SUPFAM" id="SSF52833">
    <property type="entry name" value="Thioredoxin-like"/>
    <property type="match status" value="1"/>
</dbReference>
<dbReference type="InterPro" id="IPR036249">
    <property type="entry name" value="Thioredoxin-like_sf"/>
</dbReference>
<organism evidence="5 6">
    <name type="scientific">Niveispirillum cyanobacteriorum</name>
    <dbReference type="NCBI Taxonomy" id="1612173"/>
    <lineage>
        <taxon>Bacteria</taxon>
        <taxon>Pseudomonadati</taxon>
        <taxon>Pseudomonadota</taxon>
        <taxon>Alphaproteobacteria</taxon>
        <taxon>Rhodospirillales</taxon>
        <taxon>Azospirillaceae</taxon>
        <taxon>Niveispirillum</taxon>
    </lineage>
</organism>
<dbReference type="InterPro" id="IPR001853">
    <property type="entry name" value="DSBA-like_thioredoxin_dom"/>
</dbReference>
<dbReference type="Pfam" id="PF01323">
    <property type="entry name" value="DSBA"/>
    <property type="match status" value="1"/>
</dbReference>
<evidence type="ECO:0000256" key="2">
    <source>
        <dbReference type="ARBA" id="ARBA00023002"/>
    </source>
</evidence>
<dbReference type="Gene3D" id="3.40.30.10">
    <property type="entry name" value="Glutaredoxin"/>
    <property type="match status" value="1"/>
</dbReference>
<keyword evidence="3" id="KW-1015">Disulfide bond</keyword>
<proteinExistence type="predicted"/>
<dbReference type="KEGG" id="ncb:C0V82_04055"/>
<dbReference type="CDD" id="cd03023">
    <property type="entry name" value="DsbA_Com1_like"/>
    <property type="match status" value="1"/>
</dbReference>
<dbReference type="PROSITE" id="PS51257">
    <property type="entry name" value="PROKAR_LIPOPROTEIN"/>
    <property type="match status" value="1"/>
</dbReference>
<name>A0A2K9NAC7_9PROT</name>
<evidence type="ECO:0000256" key="3">
    <source>
        <dbReference type="ARBA" id="ARBA00023157"/>
    </source>
</evidence>
<dbReference type="OrthoDB" id="9780147at2"/>
<reference evidence="5 6" key="1">
    <citation type="submission" date="2017-12" db="EMBL/GenBank/DDBJ databases">
        <title>Genomes of bacteria within cyanobacterial aggregates.</title>
        <authorList>
            <person name="Cai H."/>
        </authorList>
    </citation>
    <scope>NUCLEOTIDE SEQUENCE [LARGE SCALE GENOMIC DNA]</scope>
    <source>
        <strain evidence="5 6">TH16</strain>
    </source>
</reference>
<dbReference type="RefSeq" id="WP_102111225.1">
    <property type="nucleotide sequence ID" value="NZ_BMGN01000016.1"/>
</dbReference>
<sequence>MFSRLRLSGPVLALSLALSCTTALPVFAADKPLDKAAVEQIVRDYLLTHPEILLEAMEALEKKQQAEGDKAVAEALKSNRKALEQNAMSPVGGNAKGDVTLVEFFDYNCGYCKRTHPERSAAVKGDGKVRVVYKEFPILAPSSKEAAKAALAANRQGKYEAFHTALMTHEGRLDSDAIRATAKDVGLDLKKLEQDMGDPAIEAEIKANMELAQKLGIRGTPGFVIGDTVVPGAIETEQFIALFNATRAAKKAGG</sequence>
<keyword evidence="6" id="KW-1185">Reference proteome</keyword>
<evidence type="ECO:0000313" key="5">
    <source>
        <dbReference type="EMBL" id="AUN29496.1"/>
    </source>
</evidence>
<evidence type="ECO:0000256" key="1">
    <source>
        <dbReference type="ARBA" id="ARBA00022729"/>
    </source>
</evidence>
<keyword evidence="2" id="KW-0560">Oxidoreductase</keyword>
<dbReference type="GO" id="GO:0016491">
    <property type="term" value="F:oxidoreductase activity"/>
    <property type="evidence" value="ECO:0007669"/>
    <property type="project" value="UniProtKB-KW"/>
</dbReference>
<evidence type="ECO:0000256" key="4">
    <source>
        <dbReference type="ARBA" id="ARBA00023284"/>
    </source>
</evidence>